<comment type="caution">
    <text evidence="1">The sequence shown here is derived from an EMBL/GenBank/DDBJ whole genome shotgun (WGS) entry which is preliminary data.</text>
</comment>
<accession>A0A9N9A1Y2</accession>
<sequence>MLLDVYGKGENKLLYLQSLYDLGHIIVDQHRLSLRTCPLYTKRLTGCPLQSTSLSNRTTTIKRMTRFHVTKQQSAHNHLVKNVIDYYSLEKQNPLRFLPPYNTNNSWKMALEKVV</sequence>
<organism evidence="1 2">
    <name type="scientific">Dentiscutata erythropus</name>
    <dbReference type="NCBI Taxonomy" id="1348616"/>
    <lineage>
        <taxon>Eukaryota</taxon>
        <taxon>Fungi</taxon>
        <taxon>Fungi incertae sedis</taxon>
        <taxon>Mucoromycota</taxon>
        <taxon>Glomeromycotina</taxon>
        <taxon>Glomeromycetes</taxon>
        <taxon>Diversisporales</taxon>
        <taxon>Gigasporaceae</taxon>
        <taxon>Dentiscutata</taxon>
    </lineage>
</organism>
<dbReference type="AlphaFoldDB" id="A0A9N9A1Y2"/>
<protein>
    <submittedName>
        <fullName evidence="1">1542_t:CDS:1</fullName>
    </submittedName>
</protein>
<evidence type="ECO:0000313" key="2">
    <source>
        <dbReference type="Proteomes" id="UP000789405"/>
    </source>
</evidence>
<evidence type="ECO:0000313" key="1">
    <source>
        <dbReference type="EMBL" id="CAG8514124.1"/>
    </source>
</evidence>
<name>A0A9N9A1Y2_9GLOM</name>
<proteinExistence type="predicted"/>
<dbReference type="EMBL" id="CAJVPY010001260">
    <property type="protein sequence ID" value="CAG8514124.1"/>
    <property type="molecule type" value="Genomic_DNA"/>
</dbReference>
<reference evidence="1" key="1">
    <citation type="submission" date="2021-06" db="EMBL/GenBank/DDBJ databases">
        <authorList>
            <person name="Kallberg Y."/>
            <person name="Tangrot J."/>
            <person name="Rosling A."/>
        </authorList>
    </citation>
    <scope>NUCLEOTIDE SEQUENCE</scope>
    <source>
        <strain evidence="1">MA453B</strain>
    </source>
</reference>
<keyword evidence="2" id="KW-1185">Reference proteome</keyword>
<gene>
    <name evidence="1" type="ORF">DERYTH_LOCUS3535</name>
</gene>
<dbReference type="Proteomes" id="UP000789405">
    <property type="component" value="Unassembled WGS sequence"/>
</dbReference>